<evidence type="ECO:0000313" key="2">
    <source>
        <dbReference type="Proteomes" id="UP000284407"/>
    </source>
</evidence>
<name>A0A420DHV6_9RHOB</name>
<comment type="caution">
    <text evidence="1">The sequence shown here is derived from an EMBL/GenBank/DDBJ whole genome shotgun (WGS) entry which is preliminary data.</text>
</comment>
<dbReference type="EMBL" id="RAQK01000002">
    <property type="protein sequence ID" value="RKE93800.1"/>
    <property type="molecule type" value="Genomic_DNA"/>
</dbReference>
<keyword evidence="2" id="KW-1185">Reference proteome</keyword>
<dbReference type="STRING" id="1443111.Z949_1623"/>
<gene>
    <name evidence="1" type="ORF">C8N30_2896</name>
</gene>
<reference evidence="1 2" key="1">
    <citation type="submission" date="2018-09" db="EMBL/GenBank/DDBJ databases">
        <title>Genomic Encyclopedia of Archaeal and Bacterial Type Strains, Phase II (KMG-II): from individual species to whole genera.</title>
        <authorList>
            <person name="Goeker M."/>
        </authorList>
    </citation>
    <scope>NUCLEOTIDE SEQUENCE [LARGE SCALE GENOMIC DNA]</scope>
    <source>
        <strain evidence="1 2">DSM 11458</strain>
    </source>
</reference>
<evidence type="ECO:0000313" key="1">
    <source>
        <dbReference type="EMBL" id="RKE93800.1"/>
    </source>
</evidence>
<proteinExistence type="predicted"/>
<sequence>MMTSNLPLLKEGEFPLYDAKAGTVRYDLIAAGTQQGRKCPARVKSTPAVATYSEYSYLIADRRQHSQPLDDTLTDAAMTGNHASIIEACL</sequence>
<protein>
    <submittedName>
        <fullName evidence="1">Uncharacterized protein</fullName>
    </submittedName>
</protein>
<dbReference type="RefSeq" id="WP_025062158.1">
    <property type="nucleotide sequence ID" value="NZ_RAQK01000002.1"/>
</dbReference>
<dbReference type="Proteomes" id="UP000284407">
    <property type="component" value="Unassembled WGS sequence"/>
</dbReference>
<organism evidence="1 2">
    <name type="scientific">Sulfitobacter guttiformis</name>
    <dbReference type="NCBI Taxonomy" id="74349"/>
    <lineage>
        <taxon>Bacteria</taxon>
        <taxon>Pseudomonadati</taxon>
        <taxon>Pseudomonadota</taxon>
        <taxon>Alphaproteobacteria</taxon>
        <taxon>Rhodobacterales</taxon>
        <taxon>Roseobacteraceae</taxon>
        <taxon>Sulfitobacter</taxon>
    </lineage>
</organism>
<accession>A0A420DHV6</accession>
<dbReference type="AlphaFoldDB" id="A0A420DHV6"/>